<evidence type="ECO:0000313" key="2">
    <source>
        <dbReference type="Proteomes" id="UP001146793"/>
    </source>
</evidence>
<name>A0AAV8A4H4_9EUKA</name>
<sequence>MSSQEFLEEYSKSFIVKNAKCMQISKFDRFLEFADKRGTKEGKDFIGMMYDLVFLYKFKPSFVYNDGKRSNLEICMHLAFLTMNDFEHSSKNS</sequence>
<protein>
    <submittedName>
        <fullName evidence="1">Uncharacterized protein</fullName>
    </submittedName>
</protein>
<proteinExistence type="predicted"/>
<dbReference type="EMBL" id="JANTQA010000016">
    <property type="protein sequence ID" value="KAJ3447144.1"/>
    <property type="molecule type" value="Genomic_DNA"/>
</dbReference>
<dbReference type="AlphaFoldDB" id="A0AAV8A4H4"/>
<gene>
    <name evidence="1" type="ORF">M0812_07363</name>
</gene>
<accession>A0AAV8A4H4</accession>
<organism evidence="1 2">
    <name type="scientific">Anaeramoeba flamelloides</name>
    <dbReference type="NCBI Taxonomy" id="1746091"/>
    <lineage>
        <taxon>Eukaryota</taxon>
        <taxon>Metamonada</taxon>
        <taxon>Anaeramoebidae</taxon>
        <taxon>Anaeramoeba</taxon>
    </lineage>
</organism>
<reference evidence="1" key="1">
    <citation type="submission" date="2022-08" db="EMBL/GenBank/DDBJ databases">
        <title>Novel sulphate-reducing endosymbionts in the free-living metamonad Anaeramoeba.</title>
        <authorList>
            <person name="Jerlstrom-Hultqvist J."/>
            <person name="Cepicka I."/>
            <person name="Gallot-Lavallee L."/>
            <person name="Salas-Leiva D."/>
            <person name="Curtis B.A."/>
            <person name="Zahonova K."/>
            <person name="Pipaliya S."/>
            <person name="Dacks J."/>
            <person name="Roger A.J."/>
        </authorList>
    </citation>
    <scope>NUCLEOTIDE SEQUENCE</scope>
    <source>
        <strain evidence="1">Busselton2</strain>
    </source>
</reference>
<comment type="caution">
    <text evidence="1">The sequence shown here is derived from an EMBL/GenBank/DDBJ whole genome shotgun (WGS) entry which is preliminary data.</text>
</comment>
<dbReference type="Proteomes" id="UP001146793">
    <property type="component" value="Unassembled WGS sequence"/>
</dbReference>
<evidence type="ECO:0000313" key="1">
    <source>
        <dbReference type="EMBL" id="KAJ3447144.1"/>
    </source>
</evidence>